<organism evidence="1 3">
    <name type="scientific">Medicago truncatula</name>
    <name type="common">Barrel medic</name>
    <name type="synonym">Medicago tribuloides</name>
    <dbReference type="NCBI Taxonomy" id="3880"/>
    <lineage>
        <taxon>Eukaryota</taxon>
        <taxon>Viridiplantae</taxon>
        <taxon>Streptophyta</taxon>
        <taxon>Embryophyta</taxon>
        <taxon>Tracheophyta</taxon>
        <taxon>Spermatophyta</taxon>
        <taxon>Magnoliopsida</taxon>
        <taxon>eudicotyledons</taxon>
        <taxon>Gunneridae</taxon>
        <taxon>Pentapetalae</taxon>
        <taxon>rosids</taxon>
        <taxon>fabids</taxon>
        <taxon>Fabales</taxon>
        <taxon>Fabaceae</taxon>
        <taxon>Papilionoideae</taxon>
        <taxon>50 kb inversion clade</taxon>
        <taxon>NPAAA clade</taxon>
        <taxon>Hologalegina</taxon>
        <taxon>IRL clade</taxon>
        <taxon>Trifolieae</taxon>
        <taxon>Medicago</taxon>
    </lineage>
</organism>
<sequence>MSDLSTNWESVHNMLELQHTQLHASFQTSIIMLEQRFKGKLLWSRLIRNILRKDLHYLVDDAD</sequence>
<gene>
    <name evidence="1" type="ordered locus">MTR_1g030360</name>
</gene>
<proteinExistence type="predicted"/>
<keyword evidence="3" id="KW-1185">Reference proteome</keyword>
<evidence type="ECO:0000313" key="2">
    <source>
        <dbReference type="EnsemblPlants" id="AES59838"/>
    </source>
</evidence>
<name>G7I8F7_MEDTR</name>
<protein>
    <submittedName>
        <fullName evidence="1 2">Uncharacterized protein</fullName>
    </submittedName>
</protein>
<reference evidence="1 3" key="2">
    <citation type="journal article" date="2014" name="BMC Genomics">
        <title>An improved genome release (version Mt4.0) for the model legume Medicago truncatula.</title>
        <authorList>
            <person name="Tang H."/>
            <person name="Krishnakumar V."/>
            <person name="Bidwell S."/>
            <person name="Rosen B."/>
            <person name="Chan A."/>
            <person name="Zhou S."/>
            <person name="Gentzbittel L."/>
            <person name="Childs K.L."/>
            <person name="Yandell M."/>
            <person name="Gundlach H."/>
            <person name="Mayer K.F."/>
            <person name="Schwartz D.C."/>
            <person name="Town C.D."/>
        </authorList>
    </citation>
    <scope>GENOME REANNOTATION</scope>
    <source>
        <strain evidence="2 3">cv. Jemalong A17</strain>
    </source>
</reference>
<dbReference type="AlphaFoldDB" id="G7I8F7"/>
<dbReference type="EMBL" id="CM001217">
    <property type="protein sequence ID" value="AES59838.1"/>
    <property type="molecule type" value="Genomic_DNA"/>
</dbReference>
<dbReference type="PaxDb" id="3880-AES59838"/>
<dbReference type="HOGENOM" id="CLU_2889097_0_0_1"/>
<reference evidence="2" key="3">
    <citation type="submission" date="2015-04" db="UniProtKB">
        <authorList>
            <consortium name="EnsemblPlants"/>
        </authorList>
    </citation>
    <scope>IDENTIFICATION</scope>
    <source>
        <strain evidence="2">cv. Jemalong A17</strain>
    </source>
</reference>
<evidence type="ECO:0000313" key="3">
    <source>
        <dbReference type="Proteomes" id="UP000002051"/>
    </source>
</evidence>
<evidence type="ECO:0000313" key="1">
    <source>
        <dbReference type="EMBL" id="AES59838.1"/>
    </source>
</evidence>
<dbReference type="Proteomes" id="UP000002051">
    <property type="component" value="Unassembled WGS sequence"/>
</dbReference>
<accession>G7I8F7</accession>
<dbReference type="EnsemblPlants" id="AES59838">
    <property type="protein sequence ID" value="AES59838"/>
    <property type="gene ID" value="MTR_1g030360"/>
</dbReference>
<reference evidence="1 3" key="1">
    <citation type="journal article" date="2011" name="Nature">
        <title>The Medicago genome provides insight into the evolution of rhizobial symbioses.</title>
        <authorList>
            <person name="Young N.D."/>
            <person name="Debelle F."/>
            <person name="Oldroyd G.E."/>
            <person name="Geurts R."/>
            <person name="Cannon S.B."/>
            <person name="Udvardi M.K."/>
            <person name="Benedito V.A."/>
            <person name="Mayer K.F."/>
            <person name="Gouzy J."/>
            <person name="Schoof H."/>
            <person name="Van de Peer Y."/>
            <person name="Proost S."/>
            <person name="Cook D.R."/>
            <person name="Meyers B.C."/>
            <person name="Spannagl M."/>
            <person name="Cheung F."/>
            <person name="De Mita S."/>
            <person name="Krishnakumar V."/>
            <person name="Gundlach H."/>
            <person name="Zhou S."/>
            <person name="Mudge J."/>
            <person name="Bharti A.K."/>
            <person name="Murray J.D."/>
            <person name="Naoumkina M.A."/>
            <person name="Rosen B."/>
            <person name="Silverstein K.A."/>
            <person name="Tang H."/>
            <person name="Rombauts S."/>
            <person name="Zhao P.X."/>
            <person name="Zhou P."/>
            <person name="Barbe V."/>
            <person name="Bardou P."/>
            <person name="Bechner M."/>
            <person name="Bellec A."/>
            <person name="Berger A."/>
            <person name="Berges H."/>
            <person name="Bidwell S."/>
            <person name="Bisseling T."/>
            <person name="Choisne N."/>
            <person name="Couloux A."/>
            <person name="Denny R."/>
            <person name="Deshpande S."/>
            <person name="Dai X."/>
            <person name="Doyle J.J."/>
            <person name="Dudez A.M."/>
            <person name="Farmer A.D."/>
            <person name="Fouteau S."/>
            <person name="Franken C."/>
            <person name="Gibelin C."/>
            <person name="Gish J."/>
            <person name="Goldstein S."/>
            <person name="Gonzalez A.J."/>
            <person name="Green P.J."/>
            <person name="Hallab A."/>
            <person name="Hartog M."/>
            <person name="Hua A."/>
            <person name="Humphray S.J."/>
            <person name="Jeong D.H."/>
            <person name="Jing Y."/>
            <person name="Jocker A."/>
            <person name="Kenton S.M."/>
            <person name="Kim D.J."/>
            <person name="Klee K."/>
            <person name="Lai H."/>
            <person name="Lang C."/>
            <person name="Lin S."/>
            <person name="Macmil S.L."/>
            <person name="Magdelenat G."/>
            <person name="Matthews L."/>
            <person name="McCorrison J."/>
            <person name="Monaghan E.L."/>
            <person name="Mun J.H."/>
            <person name="Najar F.Z."/>
            <person name="Nicholson C."/>
            <person name="Noirot C."/>
            <person name="O'Bleness M."/>
            <person name="Paule C.R."/>
            <person name="Poulain J."/>
            <person name="Prion F."/>
            <person name="Qin B."/>
            <person name="Qu C."/>
            <person name="Retzel E.F."/>
            <person name="Riddle C."/>
            <person name="Sallet E."/>
            <person name="Samain S."/>
            <person name="Samson N."/>
            <person name="Sanders I."/>
            <person name="Saurat O."/>
            <person name="Scarpelli C."/>
            <person name="Schiex T."/>
            <person name="Segurens B."/>
            <person name="Severin A.J."/>
            <person name="Sherrier D.J."/>
            <person name="Shi R."/>
            <person name="Sims S."/>
            <person name="Singer S.R."/>
            <person name="Sinharoy S."/>
            <person name="Sterck L."/>
            <person name="Viollet A."/>
            <person name="Wang B.B."/>
            <person name="Wang K."/>
            <person name="Wang M."/>
            <person name="Wang X."/>
            <person name="Warfsmann J."/>
            <person name="Weissenbach J."/>
            <person name="White D.D."/>
            <person name="White J.D."/>
            <person name="Wiley G.B."/>
            <person name="Wincker P."/>
            <person name="Xing Y."/>
            <person name="Yang L."/>
            <person name="Yao Z."/>
            <person name="Ying F."/>
            <person name="Zhai J."/>
            <person name="Zhou L."/>
            <person name="Zuber A."/>
            <person name="Denarie J."/>
            <person name="Dixon R.A."/>
            <person name="May G.D."/>
            <person name="Schwartz D.C."/>
            <person name="Rogers J."/>
            <person name="Quetier F."/>
            <person name="Town C.D."/>
            <person name="Roe B.A."/>
        </authorList>
    </citation>
    <scope>NUCLEOTIDE SEQUENCE [LARGE SCALE GENOMIC DNA]</scope>
    <source>
        <strain evidence="1">A17</strain>
        <strain evidence="2 3">cv. Jemalong A17</strain>
    </source>
</reference>